<dbReference type="PANTHER" id="PTHR10174:SF234">
    <property type="entry name" value="SD01558P"/>
    <property type="match status" value="1"/>
</dbReference>
<dbReference type="Proteomes" id="UP000606786">
    <property type="component" value="Unassembled WGS sequence"/>
</dbReference>
<dbReference type="PANTHER" id="PTHR10174">
    <property type="entry name" value="ALPHA-TOCOPHEROL TRANSFER PROTEIN-RELATED"/>
    <property type="match status" value="1"/>
</dbReference>
<dbReference type="SMART" id="SM01100">
    <property type="entry name" value="CRAL_TRIO_N"/>
    <property type="match status" value="1"/>
</dbReference>
<comment type="caution">
    <text evidence="2">The sequence shown here is derived from an EMBL/GenBank/DDBJ whole genome shotgun (WGS) entry which is preliminary data.</text>
</comment>
<sequence>MPSAVIKHDLDLEPELPEEFKYIAEGQGECENKKLQLIDDFRNFILEHDGCTPHRTDDEYLQKFLRARFWNIKDSYDLMVNYYKFRNQNKSYYEKVRPLELKILGDEDIISVTPYRDQNGHRILIYRFGAWKPAKISVDDIFRATIILLELGSLEPIAQVMGGVGIFDLKGLTLNHIFHLNPNVAQKMIALLVTSMPVRTAALHIVNQNWAFNAAYNIFKPFLNAAMKERLFIHGSDMTSLHKHISPDRLPKRYGGVQDDYPYQLWIDSLIGNEKIHKELGQLGYIF</sequence>
<dbReference type="EMBL" id="CAJHJT010000012">
    <property type="protein sequence ID" value="CAD6997642.1"/>
    <property type="molecule type" value="Genomic_DNA"/>
</dbReference>
<reference evidence="2" key="1">
    <citation type="submission" date="2020-11" db="EMBL/GenBank/DDBJ databases">
        <authorList>
            <person name="Whitehead M."/>
        </authorList>
    </citation>
    <scope>NUCLEOTIDE SEQUENCE</scope>
    <source>
        <strain evidence="2">EGII</strain>
    </source>
</reference>
<organism evidence="2 3">
    <name type="scientific">Ceratitis capitata</name>
    <name type="common">Mediterranean fruit fly</name>
    <name type="synonym">Tephritis capitata</name>
    <dbReference type="NCBI Taxonomy" id="7213"/>
    <lineage>
        <taxon>Eukaryota</taxon>
        <taxon>Metazoa</taxon>
        <taxon>Ecdysozoa</taxon>
        <taxon>Arthropoda</taxon>
        <taxon>Hexapoda</taxon>
        <taxon>Insecta</taxon>
        <taxon>Pterygota</taxon>
        <taxon>Neoptera</taxon>
        <taxon>Endopterygota</taxon>
        <taxon>Diptera</taxon>
        <taxon>Brachycera</taxon>
        <taxon>Muscomorpha</taxon>
        <taxon>Tephritoidea</taxon>
        <taxon>Tephritidae</taxon>
        <taxon>Ceratitis</taxon>
        <taxon>Ceratitis</taxon>
    </lineage>
</organism>
<dbReference type="OrthoDB" id="440711at2759"/>
<dbReference type="InterPro" id="IPR011074">
    <property type="entry name" value="CRAL/TRIO_N_dom"/>
</dbReference>
<dbReference type="InterPro" id="IPR036273">
    <property type="entry name" value="CRAL/TRIO_N_dom_sf"/>
</dbReference>
<dbReference type="SUPFAM" id="SSF52087">
    <property type="entry name" value="CRAL/TRIO domain"/>
    <property type="match status" value="1"/>
</dbReference>
<dbReference type="SMART" id="SM00516">
    <property type="entry name" value="SEC14"/>
    <property type="match status" value="1"/>
</dbReference>
<feature type="domain" description="CRAL-TRIO" evidence="1">
    <location>
        <begin position="100"/>
        <end position="262"/>
    </location>
</feature>
<dbReference type="Pfam" id="PF00650">
    <property type="entry name" value="CRAL_TRIO"/>
    <property type="match status" value="1"/>
</dbReference>
<dbReference type="SUPFAM" id="SSF46938">
    <property type="entry name" value="CRAL/TRIO N-terminal domain"/>
    <property type="match status" value="1"/>
</dbReference>
<evidence type="ECO:0000259" key="1">
    <source>
        <dbReference type="PROSITE" id="PS50191"/>
    </source>
</evidence>
<dbReference type="PROSITE" id="PS50191">
    <property type="entry name" value="CRAL_TRIO"/>
    <property type="match status" value="1"/>
</dbReference>
<gene>
    <name evidence="2" type="ORF">CCAP1982_LOCUS6275</name>
</gene>
<keyword evidence="3" id="KW-1185">Reference proteome</keyword>
<dbReference type="InterPro" id="IPR036865">
    <property type="entry name" value="CRAL-TRIO_dom_sf"/>
</dbReference>
<dbReference type="Gene3D" id="3.40.525.10">
    <property type="entry name" value="CRAL-TRIO lipid binding domain"/>
    <property type="match status" value="1"/>
</dbReference>
<protein>
    <submittedName>
        <fullName evidence="2">(Mediterranean fruit fly) hypothetical protein</fullName>
    </submittedName>
</protein>
<dbReference type="Gene3D" id="1.20.5.1200">
    <property type="entry name" value="Alpha-tocopherol transfer"/>
    <property type="match status" value="1"/>
</dbReference>
<dbReference type="GO" id="GO:1902936">
    <property type="term" value="F:phosphatidylinositol bisphosphate binding"/>
    <property type="evidence" value="ECO:0007669"/>
    <property type="project" value="TreeGrafter"/>
</dbReference>
<dbReference type="AlphaFoldDB" id="A0A811UEH0"/>
<dbReference type="PRINTS" id="PR00180">
    <property type="entry name" value="CRETINALDHBP"/>
</dbReference>
<dbReference type="GO" id="GO:0016020">
    <property type="term" value="C:membrane"/>
    <property type="evidence" value="ECO:0007669"/>
    <property type="project" value="TreeGrafter"/>
</dbReference>
<dbReference type="KEGG" id="ccat:101452128"/>
<dbReference type="InterPro" id="IPR001251">
    <property type="entry name" value="CRAL-TRIO_dom"/>
</dbReference>
<proteinExistence type="predicted"/>
<dbReference type="Gene3D" id="1.10.8.20">
    <property type="entry name" value="N-terminal domain of phosphatidylinositol transfer protein sec14p"/>
    <property type="match status" value="1"/>
</dbReference>
<accession>A0A811UEH0</accession>
<name>A0A811UEH0_CERCA</name>
<dbReference type="CDD" id="cd00170">
    <property type="entry name" value="SEC14"/>
    <property type="match status" value="1"/>
</dbReference>
<evidence type="ECO:0000313" key="3">
    <source>
        <dbReference type="Proteomes" id="UP000606786"/>
    </source>
</evidence>
<evidence type="ECO:0000313" key="2">
    <source>
        <dbReference type="EMBL" id="CAD6997642.1"/>
    </source>
</evidence>